<dbReference type="EMBL" id="JBBEGN010000019">
    <property type="protein sequence ID" value="MEJ2871146.1"/>
    <property type="molecule type" value="Genomic_DNA"/>
</dbReference>
<feature type="region of interest" description="Disordered" evidence="1">
    <location>
        <begin position="165"/>
        <end position="213"/>
    </location>
</feature>
<evidence type="ECO:0000256" key="1">
    <source>
        <dbReference type="SAM" id="MobiDB-lite"/>
    </source>
</evidence>
<sequence>MAYPERLLVAGERVGVHVRPHWRMLVLPAVLPPVVAFVGAWLAAVARPTSWSLAVLIAVGVVAVGVLGWFSVAPVVRWRATHFVVTDRRILVREGVLTRTGIVVVGRSITSVRTVRSGLDRLVGAGTLVVGVDDAREPWRFDGLARVTRVAAEVERMAERRGGLAPDRWGTYGDDDEDPDDEDPYEDDDLDDLDDLDDPDEDDDVVDAEWEVSPETGRFPRLRRLSTRRRELPAGR</sequence>
<accession>A0ABU8MW50</accession>
<comment type="caution">
    <text evidence="4">The sequence shown here is derived from an EMBL/GenBank/DDBJ whole genome shotgun (WGS) entry which is preliminary data.</text>
</comment>
<dbReference type="PANTHER" id="PTHR37938:SF1">
    <property type="entry name" value="BLL0215 PROTEIN"/>
    <property type="match status" value="1"/>
</dbReference>
<protein>
    <submittedName>
        <fullName evidence="4">PH domain-containing protein</fullName>
    </submittedName>
</protein>
<dbReference type="InterPro" id="IPR005182">
    <property type="entry name" value="YdbS-like_PH"/>
</dbReference>
<evidence type="ECO:0000313" key="4">
    <source>
        <dbReference type="EMBL" id="MEJ2871146.1"/>
    </source>
</evidence>
<dbReference type="RefSeq" id="WP_337697715.1">
    <property type="nucleotide sequence ID" value="NZ_JBBEGN010000019.1"/>
</dbReference>
<feature type="transmembrane region" description="Helical" evidence="2">
    <location>
        <begin position="50"/>
        <end position="72"/>
    </location>
</feature>
<name>A0ABU8MW50_9PSEU</name>
<dbReference type="PANTHER" id="PTHR37938">
    <property type="entry name" value="BLL0215 PROTEIN"/>
    <property type="match status" value="1"/>
</dbReference>
<keyword evidence="2" id="KW-0472">Membrane</keyword>
<evidence type="ECO:0000259" key="3">
    <source>
        <dbReference type="Pfam" id="PF03703"/>
    </source>
</evidence>
<keyword evidence="2" id="KW-0812">Transmembrane</keyword>
<evidence type="ECO:0000313" key="5">
    <source>
        <dbReference type="Proteomes" id="UP001385809"/>
    </source>
</evidence>
<reference evidence="4 5" key="1">
    <citation type="submission" date="2024-03" db="EMBL/GenBank/DDBJ databases">
        <title>Actinomycetospora sp. OC33-EN08, a novel actinomycete isolated from wild orchid (Aerides multiflora).</title>
        <authorList>
            <person name="Suriyachadkun C."/>
        </authorList>
    </citation>
    <scope>NUCLEOTIDE SEQUENCE [LARGE SCALE GENOMIC DNA]</scope>
    <source>
        <strain evidence="4 5">OC33-EN08</strain>
    </source>
</reference>
<feature type="domain" description="YdbS-like PH" evidence="3">
    <location>
        <begin position="78"/>
        <end position="150"/>
    </location>
</feature>
<keyword evidence="2" id="KW-1133">Transmembrane helix</keyword>
<proteinExistence type="predicted"/>
<gene>
    <name evidence="4" type="ORF">WCD74_25520</name>
</gene>
<organism evidence="4 5">
    <name type="scientific">Actinomycetospora aurantiaca</name>
    <dbReference type="NCBI Taxonomy" id="3129233"/>
    <lineage>
        <taxon>Bacteria</taxon>
        <taxon>Bacillati</taxon>
        <taxon>Actinomycetota</taxon>
        <taxon>Actinomycetes</taxon>
        <taxon>Pseudonocardiales</taxon>
        <taxon>Pseudonocardiaceae</taxon>
        <taxon>Actinomycetospora</taxon>
    </lineage>
</organism>
<dbReference type="Pfam" id="PF03703">
    <property type="entry name" value="bPH_2"/>
    <property type="match status" value="1"/>
</dbReference>
<feature type="compositionally biased region" description="Acidic residues" evidence="1">
    <location>
        <begin position="173"/>
        <end position="212"/>
    </location>
</feature>
<keyword evidence="5" id="KW-1185">Reference proteome</keyword>
<evidence type="ECO:0000256" key="2">
    <source>
        <dbReference type="SAM" id="Phobius"/>
    </source>
</evidence>
<feature type="transmembrane region" description="Helical" evidence="2">
    <location>
        <begin position="25"/>
        <end position="44"/>
    </location>
</feature>
<dbReference type="Proteomes" id="UP001385809">
    <property type="component" value="Unassembled WGS sequence"/>
</dbReference>